<evidence type="ECO:0000313" key="2">
    <source>
        <dbReference type="Proteomes" id="UP000219020"/>
    </source>
</evidence>
<reference evidence="2" key="1">
    <citation type="submission" date="2017-04" db="EMBL/GenBank/DDBJ databases">
        <title>Genome evolution of the luminous symbionts of deep sea anglerfish.</title>
        <authorList>
            <person name="Hendry T.A."/>
        </authorList>
    </citation>
    <scope>NUCLEOTIDE SEQUENCE [LARGE SCALE GENOMIC DNA]</scope>
</reference>
<comment type="caution">
    <text evidence="1">The sequence shown here is derived from an EMBL/GenBank/DDBJ whole genome shotgun (WGS) entry which is preliminary data.</text>
</comment>
<protein>
    <submittedName>
        <fullName evidence="1">Mobile element protein</fullName>
    </submittedName>
</protein>
<evidence type="ECO:0000313" key="1">
    <source>
        <dbReference type="EMBL" id="PCS23771.1"/>
    </source>
</evidence>
<sequence length="82" mass="9546">MFIATYTNEFPELVNYTRMFKLMQGILVPLCSYLRYQVFEGTEKRGKGTMGWLYRDKGYISDPLEQELADKGVILITGVKRI</sequence>
<keyword evidence="2" id="KW-1185">Reference proteome</keyword>
<dbReference type="EMBL" id="NBYY01000009">
    <property type="protein sequence ID" value="PCS23771.1"/>
    <property type="molecule type" value="Genomic_DNA"/>
</dbReference>
<accession>A0A2A5T6J5</accession>
<name>A0A2A5T6J5_9GAMM</name>
<proteinExistence type="predicted"/>
<gene>
    <name evidence="1" type="ORF">BTN49_0740</name>
</gene>
<dbReference type="Proteomes" id="UP000219020">
    <property type="component" value="Unassembled WGS sequence"/>
</dbReference>
<dbReference type="AlphaFoldDB" id="A0A2A5T6J5"/>
<organism evidence="1 2">
    <name type="scientific">Candidatus Enterovibrio escicola</name>
    <dbReference type="NCBI Taxonomy" id="1927127"/>
    <lineage>
        <taxon>Bacteria</taxon>
        <taxon>Pseudomonadati</taxon>
        <taxon>Pseudomonadota</taxon>
        <taxon>Gammaproteobacteria</taxon>
        <taxon>Vibrionales</taxon>
        <taxon>Vibrionaceae</taxon>
        <taxon>Enterovibrio</taxon>
    </lineage>
</organism>